<evidence type="ECO:0000256" key="3">
    <source>
        <dbReference type="ARBA" id="ARBA00022737"/>
    </source>
</evidence>
<evidence type="ECO:0000313" key="7">
    <source>
        <dbReference type="EMBL" id="CDF87800.1"/>
    </source>
</evidence>
<dbReference type="Proteomes" id="UP000019375">
    <property type="component" value="Unassembled WGS sequence"/>
</dbReference>
<evidence type="ECO:0000256" key="5">
    <source>
        <dbReference type="ARBA" id="ARBA00023242"/>
    </source>
</evidence>
<dbReference type="PANTHER" id="PTHR17204">
    <property type="entry name" value="PRE-MRNA PROCESSING PROTEIN PRP39-RELATED"/>
    <property type="match status" value="1"/>
</dbReference>
<dbReference type="GO" id="GO:0000395">
    <property type="term" value="P:mRNA 5'-splice site recognition"/>
    <property type="evidence" value="ECO:0007669"/>
    <property type="project" value="TreeGrafter"/>
</dbReference>
<evidence type="ECO:0000256" key="1">
    <source>
        <dbReference type="ARBA" id="ARBA00004123"/>
    </source>
</evidence>
<evidence type="ECO:0000256" key="6">
    <source>
        <dbReference type="SAM" id="MobiDB-lite"/>
    </source>
</evidence>
<keyword evidence="3" id="KW-0677">Repeat</keyword>
<dbReference type="GO" id="GO:0000243">
    <property type="term" value="C:commitment complex"/>
    <property type="evidence" value="ECO:0007669"/>
    <property type="project" value="TreeGrafter"/>
</dbReference>
<dbReference type="EMBL" id="HG316454">
    <property type="protein sequence ID" value="CDF87800.1"/>
    <property type="molecule type" value="Genomic_DNA"/>
</dbReference>
<gene>
    <name evidence="7" type="ORF">BN860_14774g</name>
</gene>
<keyword evidence="2" id="KW-0507">mRNA processing</keyword>
<reference evidence="8" key="1">
    <citation type="journal article" date="2013" name="Genome Announc.">
        <title>Genome sequence of the food spoilage yeast Zygosaccharomyces bailii CLIB 213(T).</title>
        <authorList>
            <person name="Galeote V."/>
            <person name="Bigey F."/>
            <person name="Devillers H."/>
            <person name="Neuveglise C."/>
            <person name="Dequin S."/>
        </authorList>
    </citation>
    <scope>NUCLEOTIDE SEQUENCE [LARGE SCALE GENOMIC DNA]</scope>
    <source>
        <strain evidence="8">CLIB 213 / ATCC 58445 / CBS 680 / CCRC 21525 / NBRC 1098 / NCYC 1416 / NRRL Y-2227</strain>
    </source>
</reference>
<dbReference type="InterPro" id="IPR059164">
    <property type="entry name" value="HAT_PRP39_C"/>
</dbReference>
<sequence>MDKFTRLVSDPEFSNLTLEVARFPKNLGGWEKLLNHLLAAVSPLNKSIDLKLYQLLVSTYESLLIQFPYLENYHVDFALMEYRLGHLDKVHRIFDHGLAIFNQKSLLLWISYLKICNEIVPHHKQLLKKYETAENHIGLHFFAGEFWQLYLEQVRQRCSHTQKFFSILRKVLEIPLYSFATFYAMWLRCVEDVRDLSQLGRLAPEDELFKKLKININASGRRGPRLQEAKKALKKATREMYLVVQRQVLEIFDLYESKLNTRYYVSPETLIPASEIELWQKYLTYTVNLKLDPLTHLNFQRALLPLAHYEIVWIQYARWLVDWQGDLLTAKNVLVQGVSLSSKKSKILKFLYSILCSLGEFDQLQLIIKFVETAYLDNVGETDDFELFWDYVQFKTFALRAPKDKPSRYESSNVSTGPDSSSSTASQLLPREVLDIIVQRLGQCESKDGQYLLLSSVLQLQHEGTTSTIENEIFQRLVKDNYTYYLDDGLFWSLYCRLIFLDPARSYLEKRRYIVKVVWPQAVARHKNQILPHLQEFCQAYTPEDIDSLEELFQCGV</sequence>
<dbReference type="Gene3D" id="1.25.40.10">
    <property type="entry name" value="Tetratricopeptide repeat domain"/>
    <property type="match status" value="2"/>
</dbReference>
<dbReference type="AlphaFoldDB" id="A0A8J2T4F9"/>
<organism evidence="7 8">
    <name type="scientific">Zygosaccharomyces bailii (strain CLIB 213 / ATCC 58445 / CBS 680 / BCRC 21525 / NBRC 1098 / NCYC 1416 / NRRL Y-2227)</name>
    <dbReference type="NCBI Taxonomy" id="1333698"/>
    <lineage>
        <taxon>Eukaryota</taxon>
        <taxon>Fungi</taxon>
        <taxon>Dikarya</taxon>
        <taxon>Ascomycota</taxon>
        <taxon>Saccharomycotina</taxon>
        <taxon>Saccharomycetes</taxon>
        <taxon>Saccharomycetales</taxon>
        <taxon>Saccharomycetaceae</taxon>
        <taxon>Zygosaccharomyces</taxon>
    </lineage>
</organism>
<accession>A0A8J2T4F9</accession>
<keyword evidence="4" id="KW-0508">mRNA splicing</keyword>
<dbReference type="Pfam" id="PF23241">
    <property type="entry name" value="HAT_PRP39_C"/>
    <property type="match status" value="1"/>
</dbReference>
<feature type="region of interest" description="Disordered" evidence="6">
    <location>
        <begin position="404"/>
        <end position="426"/>
    </location>
</feature>
<dbReference type="Pfam" id="PF23240">
    <property type="entry name" value="HAT_PRP39_N"/>
    <property type="match status" value="1"/>
</dbReference>
<evidence type="ECO:0000256" key="4">
    <source>
        <dbReference type="ARBA" id="ARBA00023187"/>
    </source>
</evidence>
<dbReference type="InterPro" id="IPR011990">
    <property type="entry name" value="TPR-like_helical_dom_sf"/>
</dbReference>
<dbReference type="OrthoDB" id="10265668at2759"/>
<dbReference type="SMART" id="SM00386">
    <property type="entry name" value="HAT"/>
    <property type="match status" value="3"/>
</dbReference>
<keyword evidence="8" id="KW-1185">Reference proteome</keyword>
<dbReference type="SUPFAM" id="SSF48452">
    <property type="entry name" value="TPR-like"/>
    <property type="match status" value="1"/>
</dbReference>
<protein>
    <submittedName>
        <fullName evidence="7">BN860_14774g1_1</fullName>
    </submittedName>
</protein>
<proteinExistence type="predicted"/>
<dbReference type="GO" id="GO:0030627">
    <property type="term" value="F:pre-mRNA 5'-splice site binding"/>
    <property type="evidence" value="ECO:0007669"/>
    <property type="project" value="TreeGrafter"/>
</dbReference>
<dbReference type="GO" id="GO:0071004">
    <property type="term" value="C:U2-type prespliceosome"/>
    <property type="evidence" value="ECO:0007669"/>
    <property type="project" value="TreeGrafter"/>
</dbReference>
<keyword evidence="5" id="KW-0539">Nucleus</keyword>
<comment type="subcellular location">
    <subcellularLocation>
        <location evidence="1">Nucleus</location>
    </subcellularLocation>
</comment>
<feature type="compositionally biased region" description="Low complexity" evidence="6">
    <location>
        <begin position="411"/>
        <end position="426"/>
    </location>
</feature>
<evidence type="ECO:0000313" key="8">
    <source>
        <dbReference type="Proteomes" id="UP000019375"/>
    </source>
</evidence>
<dbReference type="PANTHER" id="PTHR17204:SF23">
    <property type="entry name" value="U1 SMALL NUCLEAR RIBONUCLEOPROTEIN COMPONENT PRP42"/>
    <property type="match status" value="1"/>
</dbReference>
<dbReference type="GO" id="GO:0005685">
    <property type="term" value="C:U1 snRNP"/>
    <property type="evidence" value="ECO:0007669"/>
    <property type="project" value="TreeGrafter"/>
</dbReference>
<name>A0A8J2T4F9_ZYGB2</name>
<evidence type="ECO:0000256" key="2">
    <source>
        <dbReference type="ARBA" id="ARBA00022664"/>
    </source>
</evidence>
<dbReference type="InterPro" id="IPR003107">
    <property type="entry name" value="HAT"/>
</dbReference>